<evidence type="ECO:0000256" key="1">
    <source>
        <dbReference type="SAM" id="MobiDB-lite"/>
    </source>
</evidence>
<gene>
    <name evidence="3" type="ORF">Naga_100040g20</name>
</gene>
<feature type="region of interest" description="Disordered" evidence="1">
    <location>
        <begin position="211"/>
        <end position="258"/>
    </location>
</feature>
<feature type="compositionally biased region" description="Basic and acidic residues" evidence="1">
    <location>
        <begin position="323"/>
        <end position="340"/>
    </location>
</feature>
<dbReference type="EMBL" id="AZIL01001410">
    <property type="protein sequence ID" value="EWM24031.1"/>
    <property type="molecule type" value="Genomic_DNA"/>
</dbReference>
<dbReference type="Proteomes" id="UP000019335">
    <property type="component" value="Chromosome 15"/>
</dbReference>
<feature type="compositionally biased region" description="Polar residues" evidence="1">
    <location>
        <begin position="66"/>
        <end position="76"/>
    </location>
</feature>
<feature type="chain" id="PRO_5004901108" evidence="2">
    <location>
        <begin position="21"/>
        <end position="839"/>
    </location>
</feature>
<feature type="region of interest" description="Disordered" evidence="1">
    <location>
        <begin position="66"/>
        <end position="90"/>
    </location>
</feature>
<feature type="region of interest" description="Disordered" evidence="1">
    <location>
        <begin position="142"/>
        <end position="168"/>
    </location>
</feature>
<sequence>MKSQIALLAVTFPPLLGVGAFVIPGKGRLPASVPISPIKTIFTIFTASKPQLAPLQAKVDLFNRASLPSETGNNHSGGEASPSERVPEKEKLPGDFREALRNALWDLDDKIHEFLPYDEASAEVDPMYFVHAIQDRLNQIASSRKMASKTPAKSSPAATHSSTSAVDRDVSLTSTTAVTSLQCSAQDVLSKTQAAATATQAPVVEALQEGIKQVPPPPPATPSAVLSSPYEAEKASSASSSPSPGITPGEGGSTTLMYREDTAAVKTRSKRWVEERVRLDRARPGGAPKPALESPPRTSAPVAPSSRDVGAGNAGKRASQPRWRRDGDREEALRRREKVQIARQQRQQELQALAVAEASKPKKEAPASASVQGPFAAEDPPLKVSKPAMEATVAAEMAQVLSQPRNVKRMTTRADRSRGVLVVDGVEDLTMPAATTTVQEAMRQAASQRPKALIDTAEELRIGPLETTVSPRMVTPPSPTLTGAAEEDLNFMPPADRSSVEHILLDSKTAAVEEWHRTRSLEQEMSLEDKVLAVESRLMDEIRAGPSEAILNYVTVLERIGEHQALPGKTSVSEGPQRWDLAYSSLPVSPFLSLPRFLARFLVNVAVKMEGGGKTVVFQAVFKFLEWFPRLRRTQTATVSVLTPRKSVEVMNGRPRFRLGRLFTITQPRLRLPFIRNAKKATDSLAPPELTDTCTYMGAHLKICRWTRSPGVSAEPLLAVFFRGHSPAKNQEWGVEEEGEGRCPNLAWPREWSEGKDCAEGGIKVKVLCNVRCVLYTYLVLRLTHWRKMEEVRWPFAAPGVMHKWKRVRTCWLGYLSVLCRGCSEDFIGQEKKDWFLIP</sequence>
<keyword evidence="4" id="KW-1185">Reference proteome</keyword>
<protein>
    <submittedName>
        <fullName evidence="3">Uncharacterized protein</fullName>
    </submittedName>
</protein>
<proteinExistence type="predicted"/>
<evidence type="ECO:0000313" key="3">
    <source>
        <dbReference type="EMBL" id="EWM24031.1"/>
    </source>
</evidence>
<feature type="signal peptide" evidence="2">
    <location>
        <begin position="1"/>
        <end position="20"/>
    </location>
</feature>
<feature type="compositionally biased region" description="Low complexity" evidence="1">
    <location>
        <begin position="222"/>
        <end position="247"/>
    </location>
</feature>
<reference evidence="3 4" key="1">
    <citation type="journal article" date="2014" name="Mol. Plant">
        <title>Chromosome Scale Genome Assembly and Transcriptome Profiling of Nannochloropsis gaditana in Nitrogen Depletion.</title>
        <authorList>
            <person name="Corteggiani Carpinelli E."/>
            <person name="Telatin A."/>
            <person name="Vitulo N."/>
            <person name="Forcato C."/>
            <person name="D'Angelo M."/>
            <person name="Schiavon R."/>
            <person name="Vezzi A."/>
            <person name="Giacometti G.M."/>
            <person name="Morosinotto T."/>
            <person name="Valle G."/>
        </authorList>
    </citation>
    <scope>NUCLEOTIDE SEQUENCE [LARGE SCALE GENOMIC DNA]</scope>
    <source>
        <strain evidence="3 4">B-31</strain>
    </source>
</reference>
<accession>W7TTV9</accession>
<dbReference type="AlphaFoldDB" id="W7TTV9"/>
<feature type="compositionally biased region" description="Low complexity" evidence="1">
    <location>
        <begin position="341"/>
        <end position="358"/>
    </location>
</feature>
<feature type="region of interest" description="Disordered" evidence="1">
    <location>
        <begin position="276"/>
        <end position="382"/>
    </location>
</feature>
<evidence type="ECO:0000256" key="2">
    <source>
        <dbReference type="SAM" id="SignalP"/>
    </source>
</evidence>
<evidence type="ECO:0000313" key="4">
    <source>
        <dbReference type="Proteomes" id="UP000019335"/>
    </source>
</evidence>
<keyword evidence="2" id="KW-0732">Signal</keyword>
<organism evidence="3 4">
    <name type="scientific">Nannochloropsis gaditana</name>
    <dbReference type="NCBI Taxonomy" id="72520"/>
    <lineage>
        <taxon>Eukaryota</taxon>
        <taxon>Sar</taxon>
        <taxon>Stramenopiles</taxon>
        <taxon>Ochrophyta</taxon>
        <taxon>Eustigmatophyceae</taxon>
        <taxon>Eustigmatales</taxon>
        <taxon>Monodopsidaceae</taxon>
        <taxon>Nannochloropsis</taxon>
    </lineage>
</organism>
<feature type="compositionally biased region" description="Low complexity" evidence="1">
    <location>
        <begin position="148"/>
        <end position="168"/>
    </location>
</feature>
<name>W7TTV9_9STRA</name>
<dbReference type="OrthoDB" id="10338909at2759"/>
<comment type="caution">
    <text evidence="3">The sequence shown here is derived from an EMBL/GenBank/DDBJ whole genome shotgun (WGS) entry which is preliminary data.</text>
</comment>